<dbReference type="AlphaFoldDB" id="A0A6M1T7V3"/>
<dbReference type="Gene3D" id="3.10.450.50">
    <property type="match status" value="1"/>
</dbReference>
<dbReference type="EMBL" id="JAALLS010000020">
    <property type="protein sequence ID" value="NGP89495.1"/>
    <property type="molecule type" value="Genomic_DNA"/>
</dbReference>
<dbReference type="InterPro" id="IPR032710">
    <property type="entry name" value="NTF2-like_dom_sf"/>
</dbReference>
<comment type="caution">
    <text evidence="2">The sequence shown here is derived from an EMBL/GenBank/DDBJ whole genome shotgun (WGS) entry which is preliminary data.</text>
</comment>
<accession>A0A6M1T7V3</accession>
<dbReference type="RefSeq" id="WP_165270292.1">
    <property type="nucleotide sequence ID" value="NZ_JAALLS010000020.1"/>
</dbReference>
<proteinExistence type="predicted"/>
<evidence type="ECO:0000313" key="3">
    <source>
        <dbReference type="Proteomes" id="UP000479132"/>
    </source>
</evidence>
<protein>
    <submittedName>
        <fullName evidence="2">Ester cyclase</fullName>
    </submittedName>
</protein>
<dbReference type="SUPFAM" id="SSF54427">
    <property type="entry name" value="NTF2-like"/>
    <property type="match status" value="1"/>
</dbReference>
<dbReference type="Proteomes" id="UP000479132">
    <property type="component" value="Unassembled WGS sequence"/>
</dbReference>
<gene>
    <name evidence="2" type="ORF">G3569_14145</name>
</gene>
<dbReference type="Pfam" id="PF20409">
    <property type="entry name" value="SnoaL_5"/>
    <property type="match status" value="1"/>
</dbReference>
<evidence type="ECO:0000259" key="1">
    <source>
        <dbReference type="Pfam" id="PF20409"/>
    </source>
</evidence>
<name>A0A6M1T7V3_9BACT</name>
<dbReference type="PANTHER" id="PTHR34003">
    <property type="entry name" value="BLL2395 PROTEIN"/>
    <property type="match status" value="1"/>
</dbReference>
<reference evidence="2 3" key="1">
    <citation type="submission" date="2020-02" db="EMBL/GenBank/DDBJ databases">
        <title>Aliifodinibius halophilus 2W32, complete genome.</title>
        <authorList>
            <person name="Li Y."/>
            <person name="Wu S."/>
        </authorList>
    </citation>
    <scope>NUCLEOTIDE SEQUENCE [LARGE SCALE GENOMIC DNA]</scope>
    <source>
        <strain evidence="2 3">2W32</strain>
    </source>
</reference>
<organism evidence="2 3">
    <name type="scientific">Fodinibius halophilus</name>
    <dbReference type="NCBI Taxonomy" id="1736908"/>
    <lineage>
        <taxon>Bacteria</taxon>
        <taxon>Pseudomonadati</taxon>
        <taxon>Balneolota</taxon>
        <taxon>Balneolia</taxon>
        <taxon>Balneolales</taxon>
        <taxon>Balneolaceae</taxon>
        <taxon>Fodinibius</taxon>
    </lineage>
</organism>
<evidence type="ECO:0000313" key="2">
    <source>
        <dbReference type="EMBL" id="NGP89495.1"/>
    </source>
</evidence>
<keyword evidence="3" id="KW-1185">Reference proteome</keyword>
<feature type="domain" description="SnoaL-like" evidence="1">
    <location>
        <begin position="11"/>
        <end position="115"/>
    </location>
</feature>
<dbReference type="InterPro" id="IPR046860">
    <property type="entry name" value="SnoaL_5"/>
</dbReference>
<sequence>MNSISEKIHALNEMVVQGKGLEALNKYYAEEVIMQANEQEPTVGKEANRLREEEFYSKVTEFRGAEPLKVAVGVGVTMVEWHFDYTHEEWGVRNYKQVSVQEWKDGKIVKEKFYYAN</sequence>
<dbReference type="PANTHER" id="PTHR34003:SF2">
    <property type="entry name" value="SNOAL-LIKE DOMAIN-CONTAINING PROTEIN"/>
    <property type="match status" value="1"/>
</dbReference>